<dbReference type="Pfam" id="PF07494">
    <property type="entry name" value="Reg_prop"/>
    <property type="match status" value="4"/>
</dbReference>
<accession>A0A1M6GA12</accession>
<keyword evidence="3" id="KW-1185">Reference proteome</keyword>
<dbReference type="AlphaFoldDB" id="A0A1M6GA12"/>
<dbReference type="EMBL" id="FQZI01000005">
    <property type="protein sequence ID" value="SHJ06697.1"/>
    <property type="molecule type" value="Genomic_DNA"/>
</dbReference>
<evidence type="ECO:0000313" key="2">
    <source>
        <dbReference type="EMBL" id="SHJ06697.1"/>
    </source>
</evidence>
<dbReference type="InterPro" id="IPR015943">
    <property type="entry name" value="WD40/YVTN_repeat-like_dom_sf"/>
</dbReference>
<name>A0A1M6GA12_9FLAO</name>
<reference evidence="3" key="1">
    <citation type="submission" date="2016-11" db="EMBL/GenBank/DDBJ databases">
        <authorList>
            <person name="Varghese N."/>
            <person name="Submissions S."/>
        </authorList>
    </citation>
    <scope>NUCLEOTIDE SEQUENCE [LARGE SCALE GENOMIC DNA]</scope>
    <source>
        <strain evidence="3">DSM 18829</strain>
    </source>
</reference>
<sequence length="358" mass="40787">MNKKIELIYILLILILNFSCAEKKSTEKEINNPTLVAISNFNTLKFTSAIRAIFQDSKGNYWFGSHNEGVTFYNGKSFKYFTTNEGLSDNQIRSIQEDMNGTIWFGTTNGVSSYDGKTVQKHTVIRNSESEWMKTDVDLWFDAGTRQGVYRCDGQKLNYLPFPNPKNITSGSTYAVTSISKRKNDMIWFGTYAGVFGYNGSEFTIINDETLRLTEDSEKMHVRSILEDSQGRLWIGNNGIGVMLKNGNSIINFSKEEGKLIPMNEFEANSLNKQFTKNTGLQAVFAITEDSQGNIWFGDRDSGAWKYDGKTLTNHKIDTKLKSQMIYNIYEDQNKNLLFGMAEGGFYKFNGKTFEKQF</sequence>
<keyword evidence="1" id="KW-0597">Phosphoprotein</keyword>
<dbReference type="Gene3D" id="2.130.10.10">
    <property type="entry name" value="YVTN repeat-like/Quinoprotein amine dehydrogenase"/>
    <property type="match status" value="4"/>
</dbReference>
<dbReference type="PANTHER" id="PTHR43547:SF2">
    <property type="entry name" value="HYBRID SIGNAL TRANSDUCTION HISTIDINE KINASE C"/>
    <property type="match status" value="1"/>
</dbReference>
<dbReference type="RefSeq" id="WP_073312044.1">
    <property type="nucleotide sequence ID" value="NZ_FQZI01000005.1"/>
</dbReference>
<dbReference type="PANTHER" id="PTHR43547">
    <property type="entry name" value="TWO-COMPONENT HISTIDINE KINASE"/>
    <property type="match status" value="1"/>
</dbReference>
<organism evidence="2 3">
    <name type="scientific">Flavobacterium terrae</name>
    <dbReference type="NCBI Taxonomy" id="415425"/>
    <lineage>
        <taxon>Bacteria</taxon>
        <taxon>Pseudomonadati</taxon>
        <taxon>Bacteroidota</taxon>
        <taxon>Flavobacteriia</taxon>
        <taxon>Flavobacteriales</taxon>
        <taxon>Flavobacteriaceae</taxon>
        <taxon>Flavobacterium</taxon>
    </lineage>
</organism>
<evidence type="ECO:0000256" key="1">
    <source>
        <dbReference type="ARBA" id="ARBA00022553"/>
    </source>
</evidence>
<dbReference type="Proteomes" id="UP000184488">
    <property type="component" value="Unassembled WGS sequence"/>
</dbReference>
<dbReference type="STRING" id="415425.SAMN05444363_2489"/>
<proteinExistence type="predicted"/>
<dbReference type="SUPFAM" id="SSF63829">
    <property type="entry name" value="Calcium-dependent phosphotriesterase"/>
    <property type="match status" value="1"/>
</dbReference>
<dbReference type="InterPro" id="IPR011110">
    <property type="entry name" value="Reg_prop"/>
</dbReference>
<dbReference type="GO" id="GO:0000155">
    <property type="term" value="F:phosphorelay sensor kinase activity"/>
    <property type="evidence" value="ECO:0007669"/>
    <property type="project" value="TreeGrafter"/>
</dbReference>
<dbReference type="OrthoDB" id="799853at2"/>
<evidence type="ECO:0000313" key="3">
    <source>
        <dbReference type="Proteomes" id="UP000184488"/>
    </source>
</evidence>
<protein>
    <submittedName>
        <fullName evidence="2">Two component regulator propeller</fullName>
    </submittedName>
</protein>
<gene>
    <name evidence="2" type="ORF">SAMN05444363_2489</name>
</gene>